<evidence type="ECO:0000313" key="3">
    <source>
        <dbReference type="Proteomes" id="UP001190700"/>
    </source>
</evidence>
<comment type="caution">
    <text evidence="2">The sequence shown here is derived from an EMBL/GenBank/DDBJ whole genome shotgun (WGS) entry which is preliminary data.</text>
</comment>
<gene>
    <name evidence="2" type="ORF">CYMTET_18229</name>
</gene>
<reference evidence="2 3" key="1">
    <citation type="journal article" date="2015" name="Genome Biol. Evol.">
        <title>Comparative Genomics of a Bacterivorous Green Alga Reveals Evolutionary Causalities and Consequences of Phago-Mixotrophic Mode of Nutrition.</title>
        <authorList>
            <person name="Burns J.A."/>
            <person name="Paasch A."/>
            <person name="Narechania A."/>
            <person name="Kim E."/>
        </authorList>
    </citation>
    <scope>NUCLEOTIDE SEQUENCE [LARGE SCALE GENOMIC DNA]</scope>
    <source>
        <strain evidence="2 3">PLY_AMNH</strain>
    </source>
</reference>
<dbReference type="Proteomes" id="UP001190700">
    <property type="component" value="Unassembled WGS sequence"/>
</dbReference>
<organism evidence="2 3">
    <name type="scientific">Cymbomonas tetramitiformis</name>
    <dbReference type="NCBI Taxonomy" id="36881"/>
    <lineage>
        <taxon>Eukaryota</taxon>
        <taxon>Viridiplantae</taxon>
        <taxon>Chlorophyta</taxon>
        <taxon>Pyramimonadophyceae</taxon>
        <taxon>Pyramimonadales</taxon>
        <taxon>Pyramimonadaceae</taxon>
        <taxon>Cymbomonas</taxon>
    </lineage>
</organism>
<accession>A0AAE0G8J2</accession>
<dbReference type="EMBL" id="LGRX02008423">
    <property type="protein sequence ID" value="KAK3273539.1"/>
    <property type="molecule type" value="Genomic_DNA"/>
</dbReference>
<evidence type="ECO:0000313" key="2">
    <source>
        <dbReference type="EMBL" id="KAK3273539.1"/>
    </source>
</evidence>
<feature type="region of interest" description="Disordered" evidence="1">
    <location>
        <begin position="89"/>
        <end position="114"/>
    </location>
</feature>
<proteinExistence type="predicted"/>
<evidence type="ECO:0000256" key="1">
    <source>
        <dbReference type="SAM" id="MobiDB-lite"/>
    </source>
</evidence>
<dbReference type="AlphaFoldDB" id="A0AAE0G8J2"/>
<sequence>MWRYMDHNRGTVDQTNTEAFNKEFSEHVTKKTNEYPDGATMPDLADSHCEDMAKLIEAASSAGADMTALEAVAEYMATVLLRGHAEGEIPARVPAGDHIRGPGREREDPLPASR</sequence>
<name>A0AAE0G8J2_9CHLO</name>
<keyword evidence="3" id="KW-1185">Reference proteome</keyword>
<protein>
    <submittedName>
        <fullName evidence="2">Uncharacterized protein</fullName>
    </submittedName>
</protein>